<proteinExistence type="predicted"/>
<evidence type="ECO:0000256" key="1">
    <source>
        <dbReference type="SAM" id="MobiDB-lite"/>
    </source>
</evidence>
<dbReference type="Proteomes" id="UP000018208">
    <property type="component" value="Unassembled WGS sequence"/>
</dbReference>
<name>V6LIQ7_9EUKA</name>
<evidence type="ECO:0000313" key="2">
    <source>
        <dbReference type="EMBL" id="EST43606.1"/>
    </source>
</evidence>
<sequence length="237" mass="27306">MSIKPLPLVRPLSKPLTNSHILSSRKPPNQDQPDPNIEEQPIIPLTPQAFIDTYTSLEDAPFPQFRFFSLKKSYEQLIALVPLQPPDMSQRFEKAYKQAQILSTSRNLIDFFINSEAISQKLENFDWRIEDFANFEDQHAMSASVLSFLQQNWDDAVEADLFLEFYGQSEEQFFAEKAEFGLLGFQDEDAQFEVFATFAVYCFVFGQNGLKFDVHDGLYLHRWLNAEGQEELVGVGE</sequence>
<accession>V6LIQ7</accession>
<protein>
    <submittedName>
        <fullName evidence="2">Uncharacterized protein</fullName>
    </submittedName>
</protein>
<feature type="compositionally biased region" description="Polar residues" evidence="1">
    <location>
        <begin position="17"/>
        <end position="33"/>
    </location>
</feature>
<reference evidence="2 3" key="1">
    <citation type="journal article" date="2014" name="PLoS Genet.">
        <title>The Genome of Spironucleus salmonicida Highlights a Fish Pathogen Adapted to Fluctuating Environments.</title>
        <authorList>
            <person name="Xu F."/>
            <person name="Jerlstrom-Hultqvist J."/>
            <person name="Einarsson E."/>
            <person name="Astvaldsson A."/>
            <person name="Svard S.G."/>
            <person name="Andersson J.O."/>
        </authorList>
    </citation>
    <scope>NUCLEOTIDE SEQUENCE</scope>
    <source>
        <strain evidence="3">ATCC 50377</strain>
    </source>
</reference>
<keyword evidence="4" id="KW-1185">Reference proteome</keyword>
<dbReference type="AlphaFoldDB" id="V6LIQ7"/>
<gene>
    <name evidence="2" type="ORF">SS50377_16648</name>
    <name evidence="3" type="ORF">SS50377_20933</name>
</gene>
<dbReference type="EMBL" id="KI546135">
    <property type="protein sequence ID" value="EST43606.1"/>
    <property type="molecule type" value="Genomic_DNA"/>
</dbReference>
<organism evidence="2">
    <name type="scientific">Spironucleus salmonicida</name>
    <dbReference type="NCBI Taxonomy" id="348837"/>
    <lineage>
        <taxon>Eukaryota</taxon>
        <taxon>Metamonada</taxon>
        <taxon>Diplomonadida</taxon>
        <taxon>Hexamitidae</taxon>
        <taxon>Hexamitinae</taxon>
        <taxon>Spironucleus</taxon>
    </lineage>
</organism>
<reference evidence="3" key="2">
    <citation type="submission" date="2020-12" db="EMBL/GenBank/DDBJ databases">
        <title>New Spironucleus salmonicida genome in near-complete chromosomes.</title>
        <authorList>
            <person name="Xu F."/>
            <person name="Kurt Z."/>
            <person name="Jimenez-Gonzalez A."/>
            <person name="Astvaldsson A."/>
            <person name="Andersson J.O."/>
            <person name="Svard S.G."/>
        </authorList>
    </citation>
    <scope>NUCLEOTIDE SEQUENCE</scope>
    <source>
        <strain evidence="3">ATCC 50377</strain>
    </source>
</reference>
<evidence type="ECO:0000313" key="3">
    <source>
        <dbReference type="EMBL" id="KAH0577579.1"/>
    </source>
</evidence>
<dbReference type="EMBL" id="AUWU02000001">
    <property type="protein sequence ID" value="KAH0577579.1"/>
    <property type="molecule type" value="Genomic_DNA"/>
</dbReference>
<dbReference type="VEuPathDB" id="GiardiaDB:SS50377_20933"/>
<feature type="region of interest" description="Disordered" evidence="1">
    <location>
        <begin position="17"/>
        <end position="40"/>
    </location>
</feature>
<evidence type="ECO:0000313" key="4">
    <source>
        <dbReference type="Proteomes" id="UP000018208"/>
    </source>
</evidence>